<evidence type="ECO:0000313" key="2">
    <source>
        <dbReference type="Proteomes" id="UP000324800"/>
    </source>
</evidence>
<dbReference type="EMBL" id="SNRW01002921">
    <property type="protein sequence ID" value="KAA6391311.1"/>
    <property type="molecule type" value="Genomic_DNA"/>
</dbReference>
<gene>
    <name evidence="1" type="ORF">EZS28_013163</name>
</gene>
<protein>
    <submittedName>
        <fullName evidence="1">Uncharacterized protein</fullName>
    </submittedName>
</protein>
<sequence>MTPICTEVIETKIRTTCFTTPQATSTQAHRMWPLCAIGLENGTVRLCWVKTVPYLLSTEPETSKFMKKYLFTEILP</sequence>
<dbReference type="OrthoDB" id="10674245at2759"/>
<evidence type="ECO:0000313" key="1">
    <source>
        <dbReference type="EMBL" id="KAA6391311.1"/>
    </source>
</evidence>
<proteinExistence type="predicted"/>
<dbReference type="AlphaFoldDB" id="A0A5J4W8P6"/>
<accession>A0A5J4W8P6</accession>
<reference evidence="1 2" key="1">
    <citation type="submission" date="2019-03" db="EMBL/GenBank/DDBJ databases">
        <title>Single cell metagenomics reveals metabolic interactions within the superorganism composed of flagellate Streblomastix strix and complex community of Bacteroidetes bacteria on its surface.</title>
        <authorList>
            <person name="Treitli S.C."/>
            <person name="Kolisko M."/>
            <person name="Husnik F."/>
            <person name="Keeling P."/>
            <person name="Hampl V."/>
        </authorList>
    </citation>
    <scope>NUCLEOTIDE SEQUENCE [LARGE SCALE GENOMIC DNA]</scope>
    <source>
        <strain evidence="1">ST1C</strain>
    </source>
</reference>
<organism evidence="1 2">
    <name type="scientific">Streblomastix strix</name>
    <dbReference type="NCBI Taxonomy" id="222440"/>
    <lineage>
        <taxon>Eukaryota</taxon>
        <taxon>Metamonada</taxon>
        <taxon>Preaxostyla</taxon>
        <taxon>Oxymonadida</taxon>
        <taxon>Streblomastigidae</taxon>
        <taxon>Streblomastix</taxon>
    </lineage>
</organism>
<dbReference type="Proteomes" id="UP000324800">
    <property type="component" value="Unassembled WGS sequence"/>
</dbReference>
<name>A0A5J4W8P6_9EUKA</name>
<comment type="caution">
    <text evidence="1">The sequence shown here is derived from an EMBL/GenBank/DDBJ whole genome shotgun (WGS) entry which is preliminary data.</text>
</comment>